<proteinExistence type="predicted"/>
<sequence>MFPPFAAPESITTDDVNPHTSAYRDVVIYDAADAEEPLYEDPIVAHANGWIELEGNRLLSPQAIHHIDIYDERLEDDGAARSRSDRNRSDDGNRTNRFSLR</sequence>
<dbReference type="EMBL" id="RBZW01000058">
    <property type="protein sequence ID" value="THE63704.1"/>
    <property type="molecule type" value="Genomic_DNA"/>
</dbReference>
<accession>A0A4S3TI34</accession>
<reference evidence="2 3" key="1">
    <citation type="submission" date="2018-10" db="EMBL/GenBank/DDBJ databases">
        <title>Natronolimnobius sp. XQ-INN 246 isolated from Inner Mongolia Autonomous Region of China.</title>
        <authorList>
            <person name="Xue Q."/>
        </authorList>
    </citation>
    <scope>NUCLEOTIDE SEQUENCE [LARGE SCALE GENOMIC DNA]</scope>
    <source>
        <strain evidence="2 3">XQ-INN 246</strain>
    </source>
</reference>
<evidence type="ECO:0000313" key="2">
    <source>
        <dbReference type="EMBL" id="THE63704.1"/>
    </source>
</evidence>
<name>A0A4S3TI34_9EURY</name>
<dbReference type="Proteomes" id="UP000318864">
    <property type="component" value="Unassembled WGS sequence"/>
</dbReference>
<protein>
    <submittedName>
        <fullName evidence="2">Uncharacterized protein</fullName>
    </submittedName>
</protein>
<gene>
    <name evidence="2" type="ORF">D8Y22_18010</name>
</gene>
<dbReference type="Pfam" id="PF26264">
    <property type="entry name" value="Halo_Hfq_like"/>
    <property type="match status" value="1"/>
</dbReference>
<evidence type="ECO:0000256" key="1">
    <source>
        <dbReference type="SAM" id="MobiDB-lite"/>
    </source>
</evidence>
<keyword evidence="3" id="KW-1185">Reference proteome</keyword>
<evidence type="ECO:0000313" key="3">
    <source>
        <dbReference type="Proteomes" id="UP000318864"/>
    </source>
</evidence>
<dbReference type="AlphaFoldDB" id="A0A4S3TI34"/>
<dbReference type="InterPro" id="IPR058967">
    <property type="entry name" value="Hfq-like"/>
</dbReference>
<dbReference type="OrthoDB" id="204633at2157"/>
<dbReference type="RefSeq" id="WP_141466053.1">
    <property type="nucleotide sequence ID" value="NZ_RBZW01000058.1"/>
</dbReference>
<feature type="region of interest" description="Disordered" evidence="1">
    <location>
        <begin position="75"/>
        <end position="101"/>
    </location>
</feature>
<organism evidence="2 3">
    <name type="scientific">Salinadaptatus halalkaliphilus</name>
    <dbReference type="NCBI Taxonomy" id="2419781"/>
    <lineage>
        <taxon>Archaea</taxon>
        <taxon>Methanobacteriati</taxon>
        <taxon>Methanobacteriota</taxon>
        <taxon>Stenosarchaea group</taxon>
        <taxon>Halobacteria</taxon>
        <taxon>Halobacteriales</taxon>
        <taxon>Natrialbaceae</taxon>
        <taxon>Salinadaptatus</taxon>
    </lineage>
</organism>
<comment type="caution">
    <text evidence="2">The sequence shown here is derived from an EMBL/GenBank/DDBJ whole genome shotgun (WGS) entry which is preliminary data.</text>
</comment>
<feature type="compositionally biased region" description="Basic and acidic residues" evidence="1">
    <location>
        <begin position="75"/>
        <end position="94"/>
    </location>
</feature>